<dbReference type="InterPro" id="IPR007337">
    <property type="entry name" value="RelB/DinJ"/>
</dbReference>
<dbReference type="PANTHER" id="PTHR38781">
    <property type="entry name" value="ANTITOXIN DINJ-RELATED"/>
    <property type="match status" value="1"/>
</dbReference>
<dbReference type="Pfam" id="PF04221">
    <property type="entry name" value="RelB"/>
    <property type="match status" value="1"/>
</dbReference>
<dbReference type="NCBIfam" id="TIGR02384">
    <property type="entry name" value="RelB_DinJ"/>
    <property type="match status" value="1"/>
</dbReference>
<proteinExistence type="inferred from homology"/>
<protein>
    <submittedName>
        <fullName evidence="3">Type II toxin-antitoxin system RelB/DinJ family antitoxin</fullName>
    </submittedName>
</protein>
<dbReference type="Proteomes" id="UP000636755">
    <property type="component" value="Unassembled WGS sequence"/>
</dbReference>
<keyword evidence="4" id="KW-1185">Reference proteome</keyword>
<sequence>MIVSTNINIDSELKKSAQELYSDLGLDLSTAVNLFLKQSLREQKIPFEIKRESEEEGFFDTLKSFTKKPEYSSFAEMVNSNTD</sequence>
<evidence type="ECO:0000256" key="2">
    <source>
        <dbReference type="ARBA" id="ARBA00022649"/>
    </source>
</evidence>
<dbReference type="Gene3D" id="1.10.1220.10">
    <property type="entry name" value="Met repressor-like"/>
    <property type="match status" value="1"/>
</dbReference>
<evidence type="ECO:0000256" key="1">
    <source>
        <dbReference type="ARBA" id="ARBA00010562"/>
    </source>
</evidence>
<comment type="similarity">
    <text evidence="1">Belongs to the RelB/DinJ antitoxin family.</text>
</comment>
<reference evidence="3 4" key="1">
    <citation type="submission" date="2020-08" db="EMBL/GenBank/DDBJ databases">
        <title>Genome public.</title>
        <authorList>
            <person name="Liu C."/>
            <person name="Sun Q."/>
        </authorList>
    </citation>
    <scope>NUCLEOTIDE SEQUENCE [LARGE SCALE GENOMIC DNA]</scope>
    <source>
        <strain evidence="3 4">NSJ-71</strain>
    </source>
</reference>
<evidence type="ECO:0000313" key="4">
    <source>
        <dbReference type="Proteomes" id="UP000636755"/>
    </source>
</evidence>
<accession>A0ABR7HMA2</accession>
<evidence type="ECO:0000313" key="3">
    <source>
        <dbReference type="EMBL" id="MBC5728582.1"/>
    </source>
</evidence>
<keyword evidence="2" id="KW-1277">Toxin-antitoxin system</keyword>
<dbReference type="InterPro" id="IPR013321">
    <property type="entry name" value="Arc_rbn_hlx_hlx"/>
</dbReference>
<dbReference type="RefSeq" id="WP_022235009.1">
    <property type="nucleotide sequence ID" value="NZ_JACOPS010000004.1"/>
</dbReference>
<gene>
    <name evidence="3" type="ORF">H8R91_08660</name>
</gene>
<dbReference type="EMBL" id="JACOPS010000004">
    <property type="protein sequence ID" value="MBC5728582.1"/>
    <property type="molecule type" value="Genomic_DNA"/>
</dbReference>
<organism evidence="3 4">
    <name type="scientific">Ruminococcus intestinalis</name>
    <dbReference type="NCBI Taxonomy" id="2763066"/>
    <lineage>
        <taxon>Bacteria</taxon>
        <taxon>Bacillati</taxon>
        <taxon>Bacillota</taxon>
        <taxon>Clostridia</taxon>
        <taxon>Eubacteriales</taxon>
        <taxon>Oscillospiraceae</taxon>
        <taxon>Ruminococcus</taxon>
    </lineage>
</organism>
<comment type="caution">
    <text evidence="3">The sequence shown here is derived from an EMBL/GenBank/DDBJ whole genome shotgun (WGS) entry which is preliminary data.</text>
</comment>
<dbReference type="PANTHER" id="PTHR38781:SF1">
    <property type="entry name" value="ANTITOXIN DINJ-RELATED"/>
    <property type="match status" value="1"/>
</dbReference>
<name>A0ABR7HMA2_9FIRM</name>